<dbReference type="Gene3D" id="1.10.510.10">
    <property type="entry name" value="Transferase(Phosphotransferase) domain 1"/>
    <property type="match status" value="1"/>
</dbReference>
<proteinExistence type="predicted"/>
<accession>A0A8K1CLP8</accession>
<dbReference type="GO" id="GO:0004672">
    <property type="term" value="F:protein kinase activity"/>
    <property type="evidence" value="ECO:0007669"/>
    <property type="project" value="InterPro"/>
</dbReference>
<dbReference type="InterPro" id="IPR040976">
    <property type="entry name" value="Pkinase_fungal"/>
</dbReference>
<evidence type="ECO:0000313" key="2">
    <source>
        <dbReference type="EMBL" id="TMW65829.1"/>
    </source>
</evidence>
<dbReference type="GO" id="GO:0005524">
    <property type="term" value="F:ATP binding"/>
    <property type="evidence" value="ECO:0007669"/>
    <property type="project" value="InterPro"/>
</dbReference>
<feature type="domain" description="Protein kinase" evidence="1">
    <location>
        <begin position="37"/>
        <end position="223"/>
    </location>
</feature>
<organism evidence="2 3">
    <name type="scientific">Pythium oligandrum</name>
    <name type="common">Mycoparasitic fungus</name>
    <dbReference type="NCBI Taxonomy" id="41045"/>
    <lineage>
        <taxon>Eukaryota</taxon>
        <taxon>Sar</taxon>
        <taxon>Stramenopiles</taxon>
        <taxon>Oomycota</taxon>
        <taxon>Peronosporomycetes</taxon>
        <taxon>Pythiales</taxon>
        <taxon>Pythiaceae</taxon>
        <taxon>Pythium</taxon>
    </lineage>
</organism>
<evidence type="ECO:0000313" key="3">
    <source>
        <dbReference type="Proteomes" id="UP000794436"/>
    </source>
</evidence>
<dbReference type="OrthoDB" id="124164at2759"/>
<dbReference type="InterPro" id="IPR011009">
    <property type="entry name" value="Kinase-like_dom_sf"/>
</dbReference>
<name>A0A8K1CLP8_PYTOL</name>
<dbReference type="EMBL" id="SPLM01000036">
    <property type="protein sequence ID" value="TMW65829.1"/>
    <property type="molecule type" value="Genomic_DNA"/>
</dbReference>
<reference evidence="2" key="1">
    <citation type="submission" date="2019-03" db="EMBL/GenBank/DDBJ databases">
        <title>Long read genome sequence of the mycoparasitic Pythium oligandrum ATCC 38472 isolated from sugarbeet rhizosphere.</title>
        <authorList>
            <person name="Gaulin E."/>
        </authorList>
    </citation>
    <scope>NUCLEOTIDE SEQUENCE</scope>
    <source>
        <strain evidence="2">ATCC 38472_TT</strain>
    </source>
</reference>
<keyword evidence="3" id="KW-1185">Reference proteome</keyword>
<gene>
    <name evidence="2" type="ORF">Poli38472_003594</name>
</gene>
<protein>
    <recommendedName>
        <fullName evidence="1">Protein kinase domain-containing protein</fullName>
    </recommendedName>
</protein>
<evidence type="ECO:0000259" key="1">
    <source>
        <dbReference type="PROSITE" id="PS50011"/>
    </source>
</evidence>
<dbReference type="Proteomes" id="UP000794436">
    <property type="component" value="Unassembled WGS sequence"/>
</dbReference>
<comment type="caution">
    <text evidence="2">The sequence shown here is derived from an EMBL/GenBank/DDBJ whole genome shotgun (WGS) entry which is preliminary data.</text>
</comment>
<dbReference type="PROSITE" id="PS50011">
    <property type="entry name" value="PROTEIN_KINASE_DOM"/>
    <property type="match status" value="1"/>
</dbReference>
<dbReference type="Pfam" id="PF17667">
    <property type="entry name" value="Pkinase_fungal"/>
    <property type="match status" value="1"/>
</dbReference>
<dbReference type="AlphaFoldDB" id="A0A8K1CLP8"/>
<dbReference type="InterPro" id="IPR000719">
    <property type="entry name" value="Prot_kinase_dom"/>
</dbReference>
<sequence length="223" mass="25452">MEIPLKELSDKLIWRYNDAPYVFGYAAVGYQVSLVLIRKDATDPRGAFAEVIEEYDLSEHNGRLTFFLALLNLSTLFRPVLQLIRPLTIPEYGVEVRQNGVELYFGKDSVIKEYPASMPSGSIIKKLATLHTLMAKHRVPNVVTLVKSSMKKKRVELKPIGRAEPPSDLKQLLTALCDILTALVALHSIGVMHRDLRWENVIKYENGPDKWFLIDFDDARRTR</sequence>
<dbReference type="SUPFAM" id="SSF56112">
    <property type="entry name" value="Protein kinase-like (PK-like)"/>
    <property type="match status" value="1"/>
</dbReference>